<evidence type="ECO:0000259" key="8">
    <source>
        <dbReference type="Pfam" id="PF14322"/>
    </source>
</evidence>
<evidence type="ECO:0000256" key="6">
    <source>
        <dbReference type="SAM" id="SignalP"/>
    </source>
</evidence>
<dbReference type="Gene3D" id="1.25.40.390">
    <property type="match status" value="1"/>
</dbReference>
<evidence type="ECO:0000313" key="9">
    <source>
        <dbReference type="EMBL" id="SHF99399.1"/>
    </source>
</evidence>
<evidence type="ECO:0000259" key="7">
    <source>
        <dbReference type="Pfam" id="PF07980"/>
    </source>
</evidence>
<gene>
    <name evidence="9" type="ORF">SAMN05444405_11949</name>
</gene>
<proteinExistence type="inferred from homology"/>
<keyword evidence="4" id="KW-0472">Membrane</keyword>
<sequence>MKKRIIINTFAFLGLLTGFASCSSDDLETSPTDSVSGNVIFSSVQGGEVAMNGIYRATYTSGWSDGNTHQNFGNMSTALFADLMGDDMVQNEMGSGWFYYDYNHSARTRYTSKNWRSYATWNYYYTLISNVNYILAKESTLSGLAEQKANLFAQAYAMRAFCYFNLIQLFQQTYVGHEQSPGVPLYTEPTEATTEGKGRGTVEDVYTQINSDINKAIELFKEAEKGGVSQKAISNIDLYVSYGIKAKVALVQNKWADAAEAAKLALTKPNLTLASAGDLSKGMNSTEISSVLWGAKIIADQSTAYASFFSHMDPTTGSMYGAKSRKCISAWLYKQIPVTDFRHDSWWNGKLTTNEATGPNFSYCQKKFLFSDLKTYTGDYIYMRAEEMLLIEAEAEARNGHPDVARNLMKTFGEIRDTKYATRLAAVSDAATLTLDENGTGTAPVITTLLDEIILQRRIELWGEYGRIFDILRLKTGFNRGYTGTNHTVKLVGTDTAKPDWKAFILTIPQTEFDGNVNLDATKDQNPI</sequence>
<evidence type="ECO:0000256" key="3">
    <source>
        <dbReference type="ARBA" id="ARBA00022729"/>
    </source>
</evidence>
<feature type="domain" description="SusD-like N-terminal" evidence="8">
    <location>
        <begin position="100"/>
        <end position="222"/>
    </location>
</feature>
<dbReference type="Pfam" id="PF14322">
    <property type="entry name" value="SusD-like_3"/>
    <property type="match status" value="1"/>
</dbReference>
<evidence type="ECO:0000256" key="1">
    <source>
        <dbReference type="ARBA" id="ARBA00004442"/>
    </source>
</evidence>
<comment type="similarity">
    <text evidence="2">Belongs to the SusD family.</text>
</comment>
<reference evidence="9 10" key="1">
    <citation type="submission" date="2016-11" db="EMBL/GenBank/DDBJ databases">
        <authorList>
            <person name="Jaros S."/>
            <person name="Januszkiewicz K."/>
            <person name="Wedrychowicz H."/>
        </authorList>
    </citation>
    <scope>NUCLEOTIDE SEQUENCE [LARGE SCALE GENOMIC DNA]</scope>
    <source>
        <strain evidence="9 10">DSM 26991</strain>
    </source>
</reference>
<dbReference type="RefSeq" id="WP_073403736.1">
    <property type="nucleotide sequence ID" value="NZ_FQTV01000019.1"/>
</dbReference>
<accession>A0A1M5G6Q4</accession>
<dbReference type="SUPFAM" id="SSF48452">
    <property type="entry name" value="TPR-like"/>
    <property type="match status" value="1"/>
</dbReference>
<protein>
    <submittedName>
        <fullName evidence="9">RagB/SusD domain-containing protein</fullName>
    </submittedName>
</protein>
<dbReference type="Pfam" id="PF07980">
    <property type="entry name" value="SusD_RagB"/>
    <property type="match status" value="1"/>
</dbReference>
<dbReference type="STRING" id="1297750.SAMN05444405_11949"/>
<feature type="signal peptide" evidence="6">
    <location>
        <begin position="1"/>
        <end position="20"/>
    </location>
</feature>
<evidence type="ECO:0000256" key="5">
    <source>
        <dbReference type="ARBA" id="ARBA00023237"/>
    </source>
</evidence>
<dbReference type="GO" id="GO:0009279">
    <property type="term" value="C:cell outer membrane"/>
    <property type="evidence" value="ECO:0007669"/>
    <property type="project" value="UniProtKB-SubCell"/>
</dbReference>
<evidence type="ECO:0000256" key="2">
    <source>
        <dbReference type="ARBA" id="ARBA00006275"/>
    </source>
</evidence>
<feature type="domain" description="RagB/SusD" evidence="7">
    <location>
        <begin position="340"/>
        <end position="520"/>
    </location>
</feature>
<keyword evidence="10" id="KW-1185">Reference proteome</keyword>
<dbReference type="EMBL" id="FQTV01000019">
    <property type="protein sequence ID" value="SHF99399.1"/>
    <property type="molecule type" value="Genomic_DNA"/>
</dbReference>
<feature type="chain" id="PRO_5012477287" evidence="6">
    <location>
        <begin position="21"/>
        <end position="528"/>
    </location>
</feature>
<dbReference type="InterPro" id="IPR012944">
    <property type="entry name" value="SusD_RagB_dom"/>
</dbReference>
<keyword evidence="3 6" id="KW-0732">Signal</keyword>
<evidence type="ECO:0000313" key="10">
    <source>
        <dbReference type="Proteomes" id="UP000184509"/>
    </source>
</evidence>
<evidence type="ECO:0000256" key="4">
    <source>
        <dbReference type="ARBA" id="ARBA00023136"/>
    </source>
</evidence>
<dbReference type="PROSITE" id="PS51257">
    <property type="entry name" value="PROKAR_LIPOPROTEIN"/>
    <property type="match status" value="1"/>
</dbReference>
<name>A0A1M5G6Q4_9BACE</name>
<dbReference type="InterPro" id="IPR011990">
    <property type="entry name" value="TPR-like_helical_dom_sf"/>
</dbReference>
<dbReference type="InterPro" id="IPR033985">
    <property type="entry name" value="SusD-like_N"/>
</dbReference>
<dbReference type="Proteomes" id="UP000184509">
    <property type="component" value="Unassembled WGS sequence"/>
</dbReference>
<keyword evidence="5" id="KW-0998">Cell outer membrane</keyword>
<dbReference type="AlphaFoldDB" id="A0A1M5G6Q4"/>
<organism evidence="9 10">
    <name type="scientific">Bacteroides luti</name>
    <dbReference type="NCBI Taxonomy" id="1297750"/>
    <lineage>
        <taxon>Bacteria</taxon>
        <taxon>Pseudomonadati</taxon>
        <taxon>Bacteroidota</taxon>
        <taxon>Bacteroidia</taxon>
        <taxon>Bacteroidales</taxon>
        <taxon>Bacteroidaceae</taxon>
        <taxon>Bacteroides</taxon>
    </lineage>
</organism>
<dbReference type="OrthoDB" id="1100079at2"/>
<comment type="subcellular location">
    <subcellularLocation>
        <location evidence="1">Cell outer membrane</location>
    </subcellularLocation>
</comment>